<dbReference type="Pfam" id="PF04961">
    <property type="entry name" value="FTCD_C"/>
    <property type="match status" value="1"/>
</dbReference>
<proteinExistence type="predicted"/>
<evidence type="ECO:0000313" key="3">
    <source>
        <dbReference type="EMBL" id="HIX86569.1"/>
    </source>
</evidence>
<evidence type="ECO:0000256" key="1">
    <source>
        <dbReference type="SAM" id="Coils"/>
    </source>
</evidence>
<dbReference type="InterPro" id="IPR007044">
    <property type="entry name" value="Cyclodeamin/CycHdrlase"/>
</dbReference>
<evidence type="ECO:0000259" key="2">
    <source>
        <dbReference type="Pfam" id="PF04961"/>
    </source>
</evidence>
<accession>A0A9D1XV12</accession>
<comment type="caution">
    <text evidence="3">The sequence shown here is derived from an EMBL/GenBank/DDBJ whole genome shotgun (WGS) entry which is preliminary data.</text>
</comment>
<reference evidence="3" key="2">
    <citation type="submission" date="2021-04" db="EMBL/GenBank/DDBJ databases">
        <authorList>
            <person name="Gilroy R."/>
        </authorList>
    </citation>
    <scope>NUCLEOTIDE SEQUENCE</scope>
    <source>
        <strain evidence="3">ChiHecec2B26-12326</strain>
    </source>
</reference>
<dbReference type="Gene3D" id="1.20.120.680">
    <property type="entry name" value="Formiminotetrahydrofolate cyclodeaminase monomer, up-and-down helical bundle"/>
    <property type="match status" value="1"/>
</dbReference>
<gene>
    <name evidence="3" type="ORF">H9848_08185</name>
</gene>
<evidence type="ECO:0000313" key="4">
    <source>
        <dbReference type="Proteomes" id="UP000823847"/>
    </source>
</evidence>
<protein>
    <submittedName>
        <fullName evidence="3">Cyclodeaminase/cyclohydrolase family protein</fullName>
    </submittedName>
</protein>
<reference evidence="3" key="1">
    <citation type="journal article" date="2021" name="PeerJ">
        <title>Extensive microbial diversity within the chicken gut microbiome revealed by metagenomics and culture.</title>
        <authorList>
            <person name="Gilroy R."/>
            <person name="Ravi A."/>
            <person name="Getino M."/>
            <person name="Pursley I."/>
            <person name="Horton D.L."/>
            <person name="Alikhan N.F."/>
            <person name="Baker D."/>
            <person name="Gharbi K."/>
            <person name="Hall N."/>
            <person name="Watson M."/>
            <person name="Adriaenssens E.M."/>
            <person name="Foster-Nyarko E."/>
            <person name="Jarju S."/>
            <person name="Secka A."/>
            <person name="Antonio M."/>
            <person name="Oren A."/>
            <person name="Chaudhuri R.R."/>
            <person name="La Ragione R."/>
            <person name="Hildebrand F."/>
            <person name="Pallen M.J."/>
        </authorList>
    </citation>
    <scope>NUCLEOTIDE SEQUENCE</scope>
    <source>
        <strain evidence="3">ChiHecec2B26-12326</strain>
    </source>
</reference>
<keyword evidence="1" id="KW-0175">Coiled coil</keyword>
<dbReference type="GO" id="GO:0003824">
    <property type="term" value="F:catalytic activity"/>
    <property type="evidence" value="ECO:0007669"/>
    <property type="project" value="InterPro"/>
</dbReference>
<dbReference type="EMBL" id="DXEN01000062">
    <property type="protein sequence ID" value="HIX86569.1"/>
    <property type="molecule type" value="Genomic_DNA"/>
</dbReference>
<dbReference type="AlphaFoldDB" id="A0A9D1XV12"/>
<sequence length="207" mass="22814">MLIQQTVKDFLGKMADGALVPDGGSVSALNGAIAAALTERVARLTIGKEGYEEVEGQMRTIATEADTIREQLLAYVDRESEASLRLDKASALPCGSEEERTAREREIQAATRNAALVALRVAYEVGTVMETIIYVAHKGYQPALPEACVAMMSARTCVFAALLRVETYLLSIRDEAFVARTREEVEKLKENTARVERKLADWMSMRI</sequence>
<dbReference type="Proteomes" id="UP000823847">
    <property type="component" value="Unassembled WGS sequence"/>
</dbReference>
<name>A0A9D1XV12_9BACT</name>
<dbReference type="SUPFAM" id="SSF101262">
    <property type="entry name" value="Methenyltetrahydrofolate cyclohydrolase-like"/>
    <property type="match status" value="1"/>
</dbReference>
<feature type="domain" description="Cyclodeaminase/cyclohydrolase" evidence="2">
    <location>
        <begin position="6"/>
        <end position="186"/>
    </location>
</feature>
<organism evidence="3 4">
    <name type="scientific">Candidatus Parabacteroides intestinigallinarum</name>
    <dbReference type="NCBI Taxonomy" id="2838722"/>
    <lineage>
        <taxon>Bacteria</taxon>
        <taxon>Pseudomonadati</taxon>
        <taxon>Bacteroidota</taxon>
        <taxon>Bacteroidia</taxon>
        <taxon>Bacteroidales</taxon>
        <taxon>Tannerellaceae</taxon>
        <taxon>Parabacteroides</taxon>
    </lineage>
</organism>
<feature type="coiled-coil region" evidence="1">
    <location>
        <begin position="178"/>
        <end position="205"/>
    </location>
</feature>
<dbReference type="InterPro" id="IPR036178">
    <property type="entry name" value="Formintransfe-cycloase-like_sf"/>
</dbReference>